<dbReference type="OrthoDB" id="295251at2759"/>
<proteinExistence type="predicted"/>
<evidence type="ECO:0000313" key="2">
    <source>
        <dbReference type="Proteomes" id="UP000009168"/>
    </source>
</evidence>
<dbReference type="OMA" id="FRRIDME"/>
<reference evidence="2" key="1">
    <citation type="journal article" date="2006" name="PLoS Biol.">
        <title>Macronuclear genome sequence of the ciliate Tetrahymena thermophila, a model eukaryote.</title>
        <authorList>
            <person name="Eisen J.A."/>
            <person name="Coyne R.S."/>
            <person name="Wu M."/>
            <person name="Wu D."/>
            <person name="Thiagarajan M."/>
            <person name="Wortman J.R."/>
            <person name="Badger J.H."/>
            <person name="Ren Q."/>
            <person name="Amedeo P."/>
            <person name="Jones K.M."/>
            <person name="Tallon L.J."/>
            <person name="Delcher A.L."/>
            <person name="Salzberg S.L."/>
            <person name="Silva J.C."/>
            <person name="Haas B.J."/>
            <person name="Majoros W.H."/>
            <person name="Farzad M."/>
            <person name="Carlton J.M."/>
            <person name="Smith R.K. Jr."/>
            <person name="Garg J."/>
            <person name="Pearlman R.E."/>
            <person name="Karrer K.M."/>
            <person name="Sun L."/>
            <person name="Manning G."/>
            <person name="Elde N.C."/>
            <person name="Turkewitz A.P."/>
            <person name="Asai D.J."/>
            <person name="Wilkes D.E."/>
            <person name="Wang Y."/>
            <person name="Cai H."/>
            <person name="Collins K."/>
            <person name="Stewart B.A."/>
            <person name="Lee S.R."/>
            <person name="Wilamowska K."/>
            <person name="Weinberg Z."/>
            <person name="Ruzzo W.L."/>
            <person name="Wloga D."/>
            <person name="Gaertig J."/>
            <person name="Frankel J."/>
            <person name="Tsao C.-C."/>
            <person name="Gorovsky M.A."/>
            <person name="Keeling P.J."/>
            <person name="Waller R.F."/>
            <person name="Patron N.J."/>
            <person name="Cherry J.M."/>
            <person name="Stover N.A."/>
            <person name="Krieger C.J."/>
            <person name="del Toro C."/>
            <person name="Ryder H.F."/>
            <person name="Williamson S.C."/>
            <person name="Barbeau R.A."/>
            <person name="Hamilton E.P."/>
            <person name="Orias E."/>
        </authorList>
    </citation>
    <scope>NUCLEOTIDE SEQUENCE [LARGE SCALE GENOMIC DNA]</scope>
    <source>
        <strain evidence="2">SB210</strain>
    </source>
</reference>
<dbReference type="Proteomes" id="UP000009168">
    <property type="component" value="Unassembled WGS sequence"/>
</dbReference>
<dbReference type="GeneID" id="7835232"/>
<dbReference type="KEGG" id="tet:TTHERM_00158010"/>
<dbReference type="HOGENOM" id="CLU_916633_0_0_1"/>
<organism evidence="1 2">
    <name type="scientific">Tetrahymena thermophila (strain SB210)</name>
    <dbReference type="NCBI Taxonomy" id="312017"/>
    <lineage>
        <taxon>Eukaryota</taxon>
        <taxon>Sar</taxon>
        <taxon>Alveolata</taxon>
        <taxon>Ciliophora</taxon>
        <taxon>Intramacronucleata</taxon>
        <taxon>Oligohymenophorea</taxon>
        <taxon>Hymenostomatida</taxon>
        <taxon>Tetrahymenina</taxon>
        <taxon>Tetrahymenidae</taxon>
        <taxon>Tetrahymena</taxon>
    </lineage>
</organism>
<name>Q22WD3_TETTS</name>
<accession>Q22WD3</accession>
<gene>
    <name evidence="1" type="ORF">TTHERM_00158010</name>
</gene>
<dbReference type="RefSeq" id="XP_001009729.1">
    <property type="nucleotide sequence ID" value="XM_001009729.3"/>
</dbReference>
<protein>
    <submittedName>
        <fullName evidence="1">Transmembrane protein, putative</fullName>
    </submittedName>
</protein>
<evidence type="ECO:0000313" key="1">
    <source>
        <dbReference type="EMBL" id="EAR89484.1"/>
    </source>
</evidence>
<dbReference type="eggNOG" id="ENOG502SUE3">
    <property type="taxonomic scope" value="Eukaryota"/>
</dbReference>
<dbReference type="EMBL" id="GG662820">
    <property type="protein sequence ID" value="EAR89484.1"/>
    <property type="molecule type" value="Genomic_DNA"/>
</dbReference>
<keyword evidence="2" id="KW-1185">Reference proteome</keyword>
<sequence>MSEIAAVAKAGLGIGRVITILIPSLAGVTYYCLRFSQTSNDSQLFSNIEDPEQLNFFNSEETDNIPLELYLDGKRVLNNPIRELNRLLQGQQVTKIKRMAQSLWRYFPSGIASIFTQALFNQCVRHEYILVHTQDFIISAEISKTKDCKNNGCFHQNLNLDQAAYKDSCDVCNQQNQIKSDGACFQVMIWKVRNKDQIAHIKQEYKKRSFSRILKKFSLKHQNIDDNFQINKLLLLWTIIIKVYQISSQDTSMTGKFYNIFTKNCKTFARANLYFLQKKLDVQKVFESIFGLFCDKPGYIFFDYISAGVQASVELGLQNWNENFQTNKKKLEDILKQIRNMTINY</sequence>
<keyword evidence="1" id="KW-0472">Membrane</keyword>
<dbReference type="AlphaFoldDB" id="Q22WD3"/>
<dbReference type="InParanoid" id="Q22WD3"/>
<keyword evidence="1" id="KW-0812">Transmembrane</keyword>